<dbReference type="InterPro" id="IPR015424">
    <property type="entry name" value="PyrdxlP-dep_Trfase"/>
</dbReference>
<dbReference type="SUPFAM" id="SSF53383">
    <property type="entry name" value="PLP-dependent transferases"/>
    <property type="match status" value="1"/>
</dbReference>
<gene>
    <name evidence="8" type="ORF">TPSD3_05570</name>
</gene>
<dbReference type="PANTHER" id="PTHR46101:SF2">
    <property type="entry name" value="SERINE DECARBOXYLASE"/>
    <property type="match status" value="1"/>
</dbReference>
<evidence type="ECO:0000256" key="1">
    <source>
        <dbReference type="ARBA" id="ARBA00001933"/>
    </source>
</evidence>
<evidence type="ECO:0000313" key="9">
    <source>
        <dbReference type="Proteomes" id="UP000194798"/>
    </source>
</evidence>
<dbReference type="PANTHER" id="PTHR46101">
    <property type="match status" value="1"/>
</dbReference>
<keyword evidence="4 6" id="KW-0663">Pyridoxal phosphate</keyword>
<dbReference type="InterPro" id="IPR002129">
    <property type="entry name" value="PyrdxlP-dep_de-COase"/>
</dbReference>
<reference evidence="8 9" key="1">
    <citation type="submission" date="2016-12" db="EMBL/GenBank/DDBJ databases">
        <title>Thioflexothrix psekupsii D3 genome sequencing and assembly.</title>
        <authorList>
            <person name="Fomenkov A."/>
            <person name="Vincze T."/>
            <person name="Grabovich M."/>
            <person name="Anton B.P."/>
            <person name="Dubinina G."/>
            <person name="Orlova M."/>
            <person name="Belousova E."/>
            <person name="Roberts R.J."/>
        </authorList>
    </citation>
    <scope>NUCLEOTIDE SEQUENCE [LARGE SCALE GENOMIC DNA]</scope>
    <source>
        <strain evidence="8">D3</strain>
    </source>
</reference>
<dbReference type="GO" id="GO:0016831">
    <property type="term" value="F:carboxy-lyase activity"/>
    <property type="evidence" value="ECO:0007669"/>
    <property type="project" value="UniProtKB-KW"/>
</dbReference>
<dbReference type="RefSeq" id="WP_086487599.1">
    <property type="nucleotide sequence ID" value="NZ_MSLT01000012.1"/>
</dbReference>
<keyword evidence="5 7" id="KW-0456">Lyase</keyword>
<feature type="modified residue" description="N6-(pyridoxal phosphate)lysine" evidence="6">
    <location>
        <position position="237"/>
    </location>
</feature>
<dbReference type="AlphaFoldDB" id="A0A251X6W5"/>
<evidence type="ECO:0000256" key="4">
    <source>
        <dbReference type="ARBA" id="ARBA00022898"/>
    </source>
</evidence>
<dbReference type="Gene3D" id="3.90.1150.10">
    <property type="entry name" value="Aspartate Aminotransferase, domain 1"/>
    <property type="match status" value="1"/>
</dbReference>
<dbReference type="Gene3D" id="3.40.640.10">
    <property type="entry name" value="Type I PLP-dependent aspartate aminotransferase-like (Major domain)"/>
    <property type="match status" value="1"/>
</dbReference>
<evidence type="ECO:0000256" key="6">
    <source>
        <dbReference type="PIRSR" id="PIRSR602129-50"/>
    </source>
</evidence>
<dbReference type="GO" id="GO:0019752">
    <property type="term" value="P:carboxylic acid metabolic process"/>
    <property type="evidence" value="ECO:0007669"/>
    <property type="project" value="InterPro"/>
</dbReference>
<dbReference type="GO" id="GO:0030170">
    <property type="term" value="F:pyridoxal phosphate binding"/>
    <property type="evidence" value="ECO:0007669"/>
    <property type="project" value="InterPro"/>
</dbReference>
<keyword evidence="3" id="KW-0210">Decarboxylase</keyword>
<organism evidence="8 9">
    <name type="scientific">Thioflexithrix psekupsensis</name>
    <dbReference type="NCBI Taxonomy" id="1570016"/>
    <lineage>
        <taxon>Bacteria</taxon>
        <taxon>Pseudomonadati</taxon>
        <taxon>Pseudomonadota</taxon>
        <taxon>Gammaproteobacteria</taxon>
        <taxon>Thiotrichales</taxon>
        <taxon>Thioflexithrix</taxon>
    </lineage>
</organism>
<evidence type="ECO:0008006" key="10">
    <source>
        <dbReference type="Google" id="ProtNLM"/>
    </source>
</evidence>
<name>A0A251X6W5_9GAMM</name>
<dbReference type="InterPro" id="IPR015422">
    <property type="entry name" value="PyrdxlP-dep_Trfase_small"/>
</dbReference>
<dbReference type="Pfam" id="PF00282">
    <property type="entry name" value="Pyridoxal_deC"/>
    <property type="match status" value="1"/>
</dbReference>
<comment type="similarity">
    <text evidence="2 7">Belongs to the group II decarboxylase family.</text>
</comment>
<evidence type="ECO:0000313" key="8">
    <source>
        <dbReference type="EMBL" id="OUD13818.1"/>
    </source>
</evidence>
<sequence length="372" mass="42201">MNKRPNLQAVHLELDQLYARSCRCHDSLGYPINLDLAFLEPLSRFLLFGFNNLGNPFEDNTFPLCSWAYEREVLDFVAKLYHFPVDQDYHGYITGGGSEANLQGLLVAREYYPNGILYFSQDSHYSVPKAAHLLRMSHHIVPSLNNGEIDYNALAEAILQYSNQPVILSLNIGTTMKGAIDSIDRIMEILAQTKTEHYYIHCDAALFGMMLPFLELDQVKYPDFRYPIQSLAISGHKFMGCPFPSGIILTRSIPEAKHIAYVDTLDTTISGSRNGHSPLILWYILQVKGEAGLKQEVQTCLSNAHYLYQQLKQHNYPCQLNPHSNIVLLKPPPRALSKKWDLAIEGDWAHIVVMQHVTRAQLDLFLADLLAL</sequence>
<evidence type="ECO:0000256" key="5">
    <source>
        <dbReference type="ARBA" id="ARBA00023239"/>
    </source>
</evidence>
<comment type="caution">
    <text evidence="8">The sequence shown here is derived from an EMBL/GenBank/DDBJ whole genome shotgun (WGS) entry which is preliminary data.</text>
</comment>
<dbReference type="EMBL" id="MSLT01000012">
    <property type="protein sequence ID" value="OUD13818.1"/>
    <property type="molecule type" value="Genomic_DNA"/>
</dbReference>
<dbReference type="InterPro" id="IPR051151">
    <property type="entry name" value="Group_II_Decarboxylase"/>
</dbReference>
<keyword evidence="9" id="KW-1185">Reference proteome</keyword>
<evidence type="ECO:0000256" key="7">
    <source>
        <dbReference type="RuleBase" id="RU000382"/>
    </source>
</evidence>
<evidence type="ECO:0000256" key="2">
    <source>
        <dbReference type="ARBA" id="ARBA00009533"/>
    </source>
</evidence>
<comment type="cofactor">
    <cofactor evidence="1 6 7">
        <name>pyridoxal 5'-phosphate</name>
        <dbReference type="ChEBI" id="CHEBI:597326"/>
    </cofactor>
</comment>
<dbReference type="NCBIfam" id="NF002748">
    <property type="entry name" value="PRK02769.1"/>
    <property type="match status" value="1"/>
</dbReference>
<protein>
    <recommendedName>
        <fullName evidence="10">Histidine decarboxylase</fullName>
    </recommendedName>
</protein>
<dbReference type="Proteomes" id="UP000194798">
    <property type="component" value="Unassembled WGS sequence"/>
</dbReference>
<dbReference type="InterPro" id="IPR015421">
    <property type="entry name" value="PyrdxlP-dep_Trfase_major"/>
</dbReference>
<dbReference type="OrthoDB" id="9803665at2"/>
<accession>A0A251X6W5</accession>
<evidence type="ECO:0000256" key="3">
    <source>
        <dbReference type="ARBA" id="ARBA00022793"/>
    </source>
</evidence>
<proteinExistence type="inferred from homology"/>